<dbReference type="Proteomes" id="UP001642540">
    <property type="component" value="Unassembled WGS sequence"/>
</dbReference>
<proteinExistence type="predicted"/>
<dbReference type="InterPro" id="IPR052750">
    <property type="entry name" value="GH18_Chitinase"/>
</dbReference>
<evidence type="ECO:0000313" key="2">
    <source>
        <dbReference type="EMBL" id="CAL8143223.1"/>
    </source>
</evidence>
<gene>
    <name evidence="2" type="ORF">ODALV1_LOCUS29368</name>
</gene>
<dbReference type="PANTHER" id="PTHR42976">
    <property type="entry name" value="BIFUNCTIONAL CHITINASE/LYSOZYME-RELATED"/>
    <property type="match status" value="1"/>
</dbReference>
<keyword evidence="1" id="KW-0732">Signal</keyword>
<sequence>MNSLAKTITFLLVCGVPIFCNAAGNVRFAPYYDTFLDNRKNLADIARTTGQLNYHLAFALGGHQGCQPVWGGQYDINDTTILDPIKAVQQMGGEMIIATGGALGPYLEHLCTTVDDLATAYKKALDAVGTNHLDVDVETTVNLDLMNQALAKVQQERPSVTVSFTLMIQGEDYGLTPALGVDLLKNAKQNGVRVDIVNAMTMEFPKMSPDFGDAVINAATMVLGQMKEIWPEKSDAELKQMLGVTPMIGRNFNGNVFEVAHARKLVDWGNANGIGLLAFWSIERDNGGCPGSVSPYCSGASSQQDYEFTQIFQGFN</sequence>
<evidence type="ECO:0008006" key="4">
    <source>
        <dbReference type="Google" id="ProtNLM"/>
    </source>
</evidence>
<feature type="chain" id="PRO_5047475750" description="Bifunctional chitinase/lysozyme" evidence="1">
    <location>
        <begin position="23"/>
        <end position="316"/>
    </location>
</feature>
<evidence type="ECO:0000313" key="3">
    <source>
        <dbReference type="Proteomes" id="UP001642540"/>
    </source>
</evidence>
<keyword evidence="3" id="KW-1185">Reference proteome</keyword>
<evidence type="ECO:0000256" key="1">
    <source>
        <dbReference type="SAM" id="SignalP"/>
    </source>
</evidence>
<dbReference type="Gene3D" id="3.20.20.80">
    <property type="entry name" value="Glycosidases"/>
    <property type="match status" value="1"/>
</dbReference>
<organism evidence="2 3">
    <name type="scientific">Orchesella dallaii</name>
    <dbReference type="NCBI Taxonomy" id="48710"/>
    <lineage>
        <taxon>Eukaryota</taxon>
        <taxon>Metazoa</taxon>
        <taxon>Ecdysozoa</taxon>
        <taxon>Arthropoda</taxon>
        <taxon>Hexapoda</taxon>
        <taxon>Collembola</taxon>
        <taxon>Entomobryomorpha</taxon>
        <taxon>Entomobryoidea</taxon>
        <taxon>Orchesellidae</taxon>
        <taxon>Orchesellinae</taxon>
        <taxon>Orchesella</taxon>
    </lineage>
</organism>
<dbReference type="CDD" id="cd06543">
    <property type="entry name" value="GH18_PF-ChiA-like"/>
    <property type="match status" value="1"/>
</dbReference>
<dbReference type="InterPro" id="IPR017853">
    <property type="entry name" value="GH"/>
</dbReference>
<dbReference type="EMBL" id="CAXLJM020000151">
    <property type="protein sequence ID" value="CAL8143223.1"/>
    <property type="molecule type" value="Genomic_DNA"/>
</dbReference>
<comment type="caution">
    <text evidence="2">The sequence shown here is derived from an EMBL/GenBank/DDBJ whole genome shotgun (WGS) entry which is preliminary data.</text>
</comment>
<reference evidence="2 3" key="1">
    <citation type="submission" date="2024-08" db="EMBL/GenBank/DDBJ databases">
        <authorList>
            <person name="Cucini C."/>
            <person name="Frati F."/>
        </authorList>
    </citation>
    <scope>NUCLEOTIDE SEQUENCE [LARGE SCALE GENOMIC DNA]</scope>
</reference>
<dbReference type="SUPFAM" id="SSF51445">
    <property type="entry name" value="(Trans)glycosidases"/>
    <property type="match status" value="1"/>
</dbReference>
<accession>A0ABP1S3T7</accession>
<dbReference type="PANTHER" id="PTHR42976:SF1">
    <property type="entry name" value="GH18 DOMAIN-CONTAINING PROTEIN-RELATED"/>
    <property type="match status" value="1"/>
</dbReference>
<protein>
    <recommendedName>
        <fullName evidence="4">Bifunctional chitinase/lysozyme</fullName>
    </recommendedName>
</protein>
<name>A0ABP1S3T7_9HEXA</name>
<feature type="signal peptide" evidence="1">
    <location>
        <begin position="1"/>
        <end position="22"/>
    </location>
</feature>